<dbReference type="AlphaFoldDB" id="A0A8C5Q4V8"/>
<dbReference type="Proteomes" id="UP000694569">
    <property type="component" value="Unplaced"/>
</dbReference>
<evidence type="ECO:0000313" key="15">
    <source>
        <dbReference type="Ensembl" id="ENSLLEP00000032216.1"/>
    </source>
</evidence>
<feature type="region of interest" description="Disordered" evidence="13">
    <location>
        <begin position="224"/>
        <end position="248"/>
    </location>
</feature>
<keyword evidence="4" id="KW-0479">Metal-binding</keyword>
<keyword evidence="6 12" id="KW-0863">Zinc-finger</keyword>
<feature type="compositionally biased region" description="Basic and acidic residues" evidence="13">
    <location>
        <begin position="114"/>
        <end position="123"/>
    </location>
</feature>
<dbReference type="GeneTree" id="ENSGT01150000286941"/>
<dbReference type="SMART" id="SM00355">
    <property type="entry name" value="ZnF_C2H2"/>
    <property type="match status" value="9"/>
</dbReference>
<dbReference type="FunFam" id="3.30.160.60:FF:000966">
    <property type="entry name" value="ZFP90 zinc finger protein"/>
    <property type="match status" value="1"/>
</dbReference>
<accession>A0A8C5Q4V8</accession>
<evidence type="ECO:0000256" key="7">
    <source>
        <dbReference type="ARBA" id="ARBA00022833"/>
    </source>
</evidence>
<dbReference type="GO" id="GO:0005634">
    <property type="term" value="C:nucleus"/>
    <property type="evidence" value="ECO:0007669"/>
    <property type="project" value="UniProtKB-SubCell"/>
</dbReference>
<keyword evidence="7" id="KW-0862">Zinc</keyword>
<dbReference type="FunFam" id="3.30.160.60:FF:002343">
    <property type="entry name" value="Zinc finger protein 33A"/>
    <property type="match status" value="1"/>
</dbReference>
<dbReference type="FunFam" id="3.30.160.60:FF:000624">
    <property type="entry name" value="zinc finger protein 697"/>
    <property type="match status" value="1"/>
</dbReference>
<feature type="domain" description="C2H2-type" evidence="14">
    <location>
        <begin position="355"/>
        <end position="382"/>
    </location>
</feature>
<dbReference type="FunFam" id="3.30.160.60:FF:001767">
    <property type="entry name" value="Zinc finger protein 629"/>
    <property type="match status" value="1"/>
</dbReference>
<feature type="compositionally biased region" description="Basic and acidic residues" evidence="13">
    <location>
        <begin position="135"/>
        <end position="145"/>
    </location>
</feature>
<reference evidence="15" key="1">
    <citation type="submission" date="2025-08" db="UniProtKB">
        <authorList>
            <consortium name="Ensembl"/>
        </authorList>
    </citation>
    <scope>IDENTIFICATION</scope>
</reference>
<dbReference type="SUPFAM" id="SSF57667">
    <property type="entry name" value="beta-beta-alpha zinc fingers"/>
    <property type="match status" value="5"/>
</dbReference>
<evidence type="ECO:0000256" key="2">
    <source>
        <dbReference type="ARBA" id="ARBA00004123"/>
    </source>
</evidence>
<keyword evidence="16" id="KW-1185">Reference proteome</keyword>
<feature type="domain" description="C2H2-type" evidence="14">
    <location>
        <begin position="270"/>
        <end position="297"/>
    </location>
</feature>
<feature type="domain" description="C2H2-type" evidence="14">
    <location>
        <begin position="411"/>
        <end position="438"/>
    </location>
</feature>
<dbReference type="GO" id="GO:0000978">
    <property type="term" value="F:RNA polymerase II cis-regulatory region sequence-specific DNA binding"/>
    <property type="evidence" value="ECO:0007669"/>
    <property type="project" value="TreeGrafter"/>
</dbReference>
<dbReference type="InterPro" id="IPR050589">
    <property type="entry name" value="Ikaros_C2H2-ZF"/>
</dbReference>
<feature type="domain" description="C2H2-type" evidence="14">
    <location>
        <begin position="439"/>
        <end position="466"/>
    </location>
</feature>
<feature type="domain" description="C2H2-type" evidence="14">
    <location>
        <begin position="383"/>
        <end position="410"/>
    </location>
</feature>
<comment type="subcellular location">
    <subcellularLocation>
        <location evidence="2">Nucleus</location>
    </subcellularLocation>
</comment>
<dbReference type="PROSITE" id="PS00028">
    <property type="entry name" value="ZINC_FINGER_C2H2_1"/>
    <property type="match status" value="9"/>
</dbReference>
<feature type="domain" description="C2H2-type" evidence="14">
    <location>
        <begin position="467"/>
        <end position="494"/>
    </location>
</feature>
<dbReference type="FunFam" id="3.30.160.60:FF:002090">
    <property type="entry name" value="Zinc finger protein 473"/>
    <property type="match status" value="2"/>
</dbReference>
<dbReference type="GO" id="GO:0008270">
    <property type="term" value="F:zinc ion binding"/>
    <property type="evidence" value="ECO:0007669"/>
    <property type="project" value="UniProtKB-KW"/>
</dbReference>
<dbReference type="Gene3D" id="3.30.160.60">
    <property type="entry name" value="Classic Zinc Finger"/>
    <property type="match status" value="9"/>
</dbReference>
<dbReference type="InterPro" id="IPR036236">
    <property type="entry name" value="Znf_C2H2_sf"/>
</dbReference>
<keyword evidence="9" id="KW-0238">DNA-binding</keyword>
<proteinExistence type="inferred from homology"/>
<evidence type="ECO:0000313" key="16">
    <source>
        <dbReference type="Proteomes" id="UP000694569"/>
    </source>
</evidence>
<dbReference type="FunFam" id="3.30.160.60:FF:002502">
    <property type="match status" value="1"/>
</dbReference>
<evidence type="ECO:0000256" key="11">
    <source>
        <dbReference type="ARBA" id="ARBA00023242"/>
    </source>
</evidence>
<keyword evidence="10" id="KW-0804">Transcription</keyword>
<dbReference type="PANTHER" id="PTHR24404:SF41">
    <property type="entry name" value="ZINC FINGER PROTEIN 613"/>
    <property type="match status" value="1"/>
</dbReference>
<evidence type="ECO:0000256" key="12">
    <source>
        <dbReference type="PROSITE-ProRule" id="PRU00042"/>
    </source>
</evidence>
<dbReference type="OrthoDB" id="6591996at2759"/>
<dbReference type="GO" id="GO:0003700">
    <property type="term" value="F:DNA-binding transcription factor activity"/>
    <property type="evidence" value="ECO:0007669"/>
    <property type="project" value="TreeGrafter"/>
</dbReference>
<dbReference type="PROSITE" id="PS50157">
    <property type="entry name" value="ZINC_FINGER_C2H2_2"/>
    <property type="match status" value="9"/>
</dbReference>
<dbReference type="FunFam" id="3.30.160.60:FF:000936">
    <property type="entry name" value="Zinc finger protein 577"/>
    <property type="match status" value="1"/>
</dbReference>
<name>A0A8C5Q4V8_9ANUR</name>
<keyword evidence="5" id="KW-0677">Repeat</keyword>
<evidence type="ECO:0000256" key="13">
    <source>
        <dbReference type="SAM" id="MobiDB-lite"/>
    </source>
</evidence>
<comment type="similarity">
    <text evidence="3">Belongs to the krueppel C2H2-type zinc-finger protein family.</text>
</comment>
<feature type="domain" description="C2H2-type" evidence="14">
    <location>
        <begin position="327"/>
        <end position="354"/>
    </location>
</feature>
<organism evidence="15 16">
    <name type="scientific">Leptobrachium leishanense</name>
    <name type="common">Leishan spiny toad</name>
    <dbReference type="NCBI Taxonomy" id="445787"/>
    <lineage>
        <taxon>Eukaryota</taxon>
        <taxon>Metazoa</taxon>
        <taxon>Chordata</taxon>
        <taxon>Craniata</taxon>
        <taxon>Vertebrata</taxon>
        <taxon>Euteleostomi</taxon>
        <taxon>Amphibia</taxon>
        <taxon>Batrachia</taxon>
        <taxon>Anura</taxon>
        <taxon>Pelobatoidea</taxon>
        <taxon>Megophryidae</taxon>
        <taxon>Leptobrachium</taxon>
    </lineage>
</organism>
<dbReference type="InterPro" id="IPR013087">
    <property type="entry name" value="Znf_C2H2_type"/>
</dbReference>
<dbReference type="FunFam" id="3.30.160.60:FF:000358">
    <property type="entry name" value="zinc finger protein 24"/>
    <property type="match status" value="1"/>
</dbReference>
<dbReference type="Ensembl" id="ENSLLET00000033464.1">
    <property type="protein sequence ID" value="ENSLLEP00000032216.1"/>
    <property type="gene ID" value="ENSLLEG00000020457.1"/>
</dbReference>
<feature type="domain" description="C2H2-type" evidence="14">
    <location>
        <begin position="298"/>
        <end position="326"/>
    </location>
</feature>
<comment type="function">
    <text evidence="1">May be involved in transcriptional regulation.</text>
</comment>
<dbReference type="PANTHER" id="PTHR24404">
    <property type="entry name" value="ZINC FINGER PROTEIN"/>
    <property type="match status" value="1"/>
</dbReference>
<evidence type="ECO:0000256" key="9">
    <source>
        <dbReference type="ARBA" id="ARBA00023125"/>
    </source>
</evidence>
<keyword evidence="11" id="KW-0539">Nucleus</keyword>
<protein>
    <recommendedName>
        <fullName evidence="14">C2H2-type domain-containing protein</fullName>
    </recommendedName>
</protein>
<evidence type="ECO:0000256" key="3">
    <source>
        <dbReference type="ARBA" id="ARBA00006991"/>
    </source>
</evidence>
<evidence type="ECO:0000256" key="10">
    <source>
        <dbReference type="ARBA" id="ARBA00023163"/>
    </source>
</evidence>
<dbReference type="GO" id="GO:0006357">
    <property type="term" value="P:regulation of transcription by RNA polymerase II"/>
    <property type="evidence" value="ECO:0007669"/>
    <property type="project" value="TreeGrafter"/>
</dbReference>
<keyword evidence="8" id="KW-0805">Transcription regulation</keyword>
<evidence type="ECO:0000259" key="14">
    <source>
        <dbReference type="PROSITE" id="PS50157"/>
    </source>
</evidence>
<evidence type="ECO:0000256" key="6">
    <source>
        <dbReference type="ARBA" id="ARBA00022771"/>
    </source>
</evidence>
<evidence type="ECO:0000256" key="4">
    <source>
        <dbReference type="ARBA" id="ARBA00022723"/>
    </source>
</evidence>
<feature type="region of interest" description="Disordered" evidence="13">
    <location>
        <begin position="114"/>
        <end position="182"/>
    </location>
</feature>
<dbReference type="Pfam" id="PF00096">
    <property type="entry name" value="zf-C2H2"/>
    <property type="match status" value="9"/>
</dbReference>
<reference evidence="15" key="2">
    <citation type="submission" date="2025-09" db="UniProtKB">
        <authorList>
            <consortium name="Ensembl"/>
        </authorList>
    </citation>
    <scope>IDENTIFICATION</scope>
</reference>
<evidence type="ECO:0000256" key="5">
    <source>
        <dbReference type="ARBA" id="ARBA00022737"/>
    </source>
</evidence>
<evidence type="ECO:0000256" key="8">
    <source>
        <dbReference type="ARBA" id="ARBA00023015"/>
    </source>
</evidence>
<sequence length="530" mass="59517">MNKRRNQVAERILDLTLEIIYVLTGEDYEVVKKPHAHATTILKPRVSGGFSRTMSSAHPVICDRNHEKKILNLSSTIIQLLTGEELEYVEEHELMENSVETIDLDMKRRETCSEEFPPLRDGARSAQSDITPSGVKDESDSREDGILALTDISGQSGHPPTGIKVEPTTRPAGSSSDTMRCPHTESKCFKVESDLCRQEMYEDTDVDLSTDYLCIRIKEESDSCEGDLTDVDNNGQTDASKRRKSFSLSETRSDTGEVSCDAIQGGKKQFSCSECGKCFNQKWNFINHQKTHTGEKPYKCTECGKCYTQSANLATHKKRIHTGEKPFKCNECGKCFTQATLLASHEMIHTGEKPFKCPNCEKCFNQKSNLIKHQRIHTGEKPFKCGECGKCFTWATLLASHVRIHTGEKPFKCAECGKCFTQAAHLASHKLIHTGEKTFKCPECGKCFIQKSNLVKHQTIHTGEKPFKCTECGKCFNQKFNLVKHQTIHTGDRPFKCTDCGKTFSRPMQLATHKKTHIAETTHGAERGKS</sequence>
<feature type="domain" description="C2H2-type" evidence="14">
    <location>
        <begin position="495"/>
        <end position="522"/>
    </location>
</feature>
<evidence type="ECO:0000256" key="1">
    <source>
        <dbReference type="ARBA" id="ARBA00003767"/>
    </source>
</evidence>